<evidence type="ECO:0000313" key="7">
    <source>
        <dbReference type="Proteomes" id="UP000267017"/>
    </source>
</evidence>
<dbReference type="InterPro" id="IPR054156">
    <property type="entry name" value="YxaF_TetR_C"/>
</dbReference>
<keyword evidence="1" id="KW-0805">Transcription regulation</keyword>
<reference evidence="6 7" key="1">
    <citation type="submission" date="2018-11" db="EMBL/GenBank/DDBJ databases">
        <title>Genome sequencing of Paenibacillus sp. KCOM 3021 (= ChDC PVNT-B20).</title>
        <authorList>
            <person name="Kook J.-K."/>
            <person name="Park S.-N."/>
            <person name="Lim Y.K."/>
        </authorList>
    </citation>
    <scope>NUCLEOTIDE SEQUENCE [LARGE SCALE GENOMIC DNA]</scope>
    <source>
        <strain evidence="6 7">KCOM 3021</strain>
    </source>
</reference>
<evidence type="ECO:0000256" key="1">
    <source>
        <dbReference type="ARBA" id="ARBA00023015"/>
    </source>
</evidence>
<keyword evidence="7" id="KW-1185">Reference proteome</keyword>
<evidence type="ECO:0000256" key="3">
    <source>
        <dbReference type="ARBA" id="ARBA00023163"/>
    </source>
</evidence>
<keyword evidence="3" id="KW-0804">Transcription</keyword>
<dbReference type="InterPro" id="IPR009057">
    <property type="entry name" value="Homeodomain-like_sf"/>
</dbReference>
<dbReference type="Gene3D" id="1.10.357.10">
    <property type="entry name" value="Tetracycline Repressor, domain 2"/>
    <property type="match status" value="1"/>
</dbReference>
<dbReference type="Proteomes" id="UP000267017">
    <property type="component" value="Unassembled WGS sequence"/>
</dbReference>
<feature type="DNA-binding region" description="H-T-H motif" evidence="4">
    <location>
        <begin position="28"/>
        <end position="47"/>
    </location>
</feature>
<gene>
    <name evidence="6" type="ORF">EHV15_05855</name>
</gene>
<dbReference type="RefSeq" id="WP_128630415.1">
    <property type="nucleotide sequence ID" value="NZ_RRCN01000001.1"/>
</dbReference>
<dbReference type="PANTHER" id="PTHR47506:SF3">
    <property type="entry name" value="HTH-TYPE TRANSCRIPTIONAL REGULATOR LMRA"/>
    <property type="match status" value="1"/>
</dbReference>
<dbReference type="AlphaFoldDB" id="A0A3P3TZ29"/>
<dbReference type="InterPro" id="IPR036271">
    <property type="entry name" value="Tet_transcr_reg_TetR-rel_C_sf"/>
</dbReference>
<evidence type="ECO:0000259" key="5">
    <source>
        <dbReference type="PROSITE" id="PS50977"/>
    </source>
</evidence>
<sequence length="189" mass="20572">MSTRNHTRQMLIETTAKLLQNQGYNATGLNQITQLSGAPKGSLYYHFPEGKEQLACEAVSHTKNVTLANLRSVLDSKADATQAVQELLMVLAEQVDRENAELGIPIGVIAHETAGSNENIRKACCGVYNAWIGEFENKFVACGYAPEEAKEIAVSINALIEGSMIMCLTQRDSAPIRTAAKLVPRLLQP</sequence>
<dbReference type="Pfam" id="PF21993">
    <property type="entry name" value="TetR_C_13_2"/>
    <property type="match status" value="1"/>
</dbReference>
<keyword evidence="2 4" id="KW-0238">DNA-binding</keyword>
<proteinExistence type="predicted"/>
<dbReference type="PROSITE" id="PS50977">
    <property type="entry name" value="HTH_TETR_2"/>
    <property type="match status" value="1"/>
</dbReference>
<evidence type="ECO:0000256" key="4">
    <source>
        <dbReference type="PROSITE-ProRule" id="PRU00335"/>
    </source>
</evidence>
<name>A0A3P3TZ29_9BACL</name>
<dbReference type="EMBL" id="RRCN01000001">
    <property type="protein sequence ID" value="RRJ62528.1"/>
    <property type="molecule type" value="Genomic_DNA"/>
</dbReference>
<evidence type="ECO:0000313" key="6">
    <source>
        <dbReference type="EMBL" id="RRJ62528.1"/>
    </source>
</evidence>
<dbReference type="OrthoDB" id="9810023at2"/>
<dbReference type="SUPFAM" id="SSF46689">
    <property type="entry name" value="Homeodomain-like"/>
    <property type="match status" value="1"/>
</dbReference>
<dbReference type="PANTHER" id="PTHR47506">
    <property type="entry name" value="TRANSCRIPTIONAL REGULATORY PROTEIN"/>
    <property type="match status" value="1"/>
</dbReference>
<accession>A0A3P3TZ29</accession>
<protein>
    <submittedName>
        <fullName evidence="6">TetR/AcrR family transcriptional regulator</fullName>
    </submittedName>
</protein>
<dbReference type="InterPro" id="IPR001647">
    <property type="entry name" value="HTH_TetR"/>
</dbReference>
<organism evidence="6 7">
    <name type="scientific">Paenibacillus oralis</name>
    <dbReference type="NCBI Taxonomy" id="2490856"/>
    <lineage>
        <taxon>Bacteria</taxon>
        <taxon>Bacillati</taxon>
        <taxon>Bacillota</taxon>
        <taxon>Bacilli</taxon>
        <taxon>Bacillales</taxon>
        <taxon>Paenibacillaceae</taxon>
        <taxon>Paenibacillus</taxon>
    </lineage>
</organism>
<dbReference type="GO" id="GO:0003677">
    <property type="term" value="F:DNA binding"/>
    <property type="evidence" value="ECO:0007669"/>
    <property type="project" value="UniProtKB-UniRule"/>
</dbReference>
<dbReference type="SUPFAM" id="SSF48498">
    <property type="entry name" value="Tetracyclin repressor-like, C-terminal domain"/>
    <property type="match status" value="1"/>
</dbReference>
<evidence type="ECO:0000256" key="2">
    <source>
        <dbReference type="ARBA" id="ARBA00023125"/>
    </source>
</evidence>
<comment type="caution">
    <text evidence="6">The sequence shown here is derived from an EMBL/GenBank/DDBJ whole genome shotgun (WGS) entry which is preliminary data.</text>
</comment>
<dbReference type="Pfam" id="PF00440">
    <property type="entry name" value="TetR_N"/>
    <property type="match status" value="1"/>
</dbReference>
<feature type="domain" description="HTH tetR-type" evidence="5">
    <location>
        <begin position="5"/>
        <end position="65"/>
    </location>
</feature>